<dbReference type="PANTHER" id="PTHR23028">
    <property type="entry name" value="ACETYLTRANSFERASE"/>
    <property type="match status" value="1"/>
</dbReference>
<gene>
    <name evidence="3" type="ORF">UFOPK3522_01785</name>
</gene>
<feature type="transmembrane region" description="Helical" evidence="1">
    <location>
        <begin position="229"/>
        <end position="248"/>
    </location>
</feature>
<feature type="transmembrane region" description="Helical" evidence="1">
    <location>
        <begin position="371"/>
        <end position="393"/>
    </location>
</feature>
<dbReference type="PANTHER" id="PTHR23028:SF53">
    <property type="entry name" value="ACYL_TRANSF_3 DOMAIN-CONTAINING PROTEIN"/>
    <property type="match status" value="1"/>
</dbReference>
<feature type="transmembrane region" description="Helical" evidence="1">
    <location>
        <begin position="163"/>
        <end position="184"/>
    </location>
</feature>
<keyword evidence="1" id="KW-0812">Transmembrane</keyword>
<name>A0A6J6A7C5_9ZZZZ</name>
<dbReference type="Pfam" id="PF01757">
    <property type="entry name" value="Acyl_transf_3"/>
    <property type="match status" value="1"/>
</dbReference>
<organism evidence="3">
    <name type="scientific">freshwater metagenome</name>
    <dbReference type="NCBI Taxonomy" id="449393"/>
    <lineage>
        <taxon>unclassified sequences</taxon>
        <taxon>metagenomes</taxon>
        <taxon>ecological metagenomes</taxon>
    </lineage>
</organism>
<dbReference type="GO" id="GO:0009103">
    <property type="term" value="P:lipopolysaccharide biosynthetic process"/>
    <property type="evidence" value="ECO:0007669"/>
    <property type="project" value="TreeGrafter"/>
</dbReference>
<evidence type="ECO:0000259" key="2">
    <source>
        <dbReference type="Pfam" id="PF01757"/>
    </source>
</evidence>
<feature type="transmembrane region" description="Helical" evidence="1">
    <location>
        <begin position="70"/>
        <end position="93"/>
    </location>
</feature>
<sequence length="415" mass="45715">MKIEVVANQAVSAGESAAPGAEVPAVFTPPPGNPRFPLFDGLRAMAALGVLLYHSASLSGYTQFGRLGAWTANLNVGVTIFFVISGFLLYRPYVHAQLGGSEAPKPTRFYRRRLLRIVPAYWVALTLLSIYPGDTATFADWPRYYLFLQVYTPSPPHEGLFQAWSLAVEMSFYLLLPIYAFVMARLFRSRSANARLQLEIVLLVALSIVSALVTHAWASGESSPWVQGLPRFMFWFALGMGLALVSAWQQQRGSESRFLNAIARRSGLCWTAAGALFLLLGAITQVPLDGIWFEPDLALAQWFVCGVIAFLIAVPAVARGPASQLSNRFLSGRSVVWLGLISYGIFLWQMGPLTVLFQEQWITSGRWILRFGEFALIAAAVTIPLAAASYYIVERPFLRLKDPRPRGDAGSSGQQ</sequence>
<evidence type="ECO:0000313" key="3">
    <source>
        <dbReference type="EMBL" id="CAB4347653.1"/>
    </source>
</evidence>
<proteinExistence type="predicted"/>
<keyword evidence="1" id="KW-0472">Membrane</keyword>
<dbReference type="AlphaFoldDB" id="A0A6J6A7C5"/>
<feature type="domain" description="Acyltransferase 3" evidence="2">
    <location>
        <begin position="39"/>
        <end position="383"/>
    </location>
</feature>
<keyword evidence="1" id="KW-1133">Transmembrane helix</keyword>
<dbReference type="GO" id="GO:0016020">
    <property type="term" value="C:membrane"/>
    <property type="evidence" value="ECO:0007669"/>
    <property type="project" value="TreeGrafter"/>
</dbReference>
<feature type="transmembrane region" description="Helical" evidence="1">
    <location>
        <begin position="330"/>
        <end position="351"/>
    </location>
</feature>
<feature type="transmembrane region" description="Helical" evidence="1">
    <location>
        <begin position="268"/>
        <end position="288"/>
    </location>
</feature>
<accession>A0A6J6A7C5</accession>
<evidence type="ECO:0000256" key="1">
    <source>
        <dbReference type="SAM" id="Phobius"/>
    </source>
</evidence>
<reference evidence="3" key="1">
    <citation type="submission" date="2020-05" db="EMBL/GenBank/DDBJ databases">
        <authorList>
            <person name="Chiriac C."/>
            <person name="Salcher M."/>
            <person name="Ghai R."/>
            <person name="Kavagutti S V."/>
        </authorList>
    </citation>
    <scope>NUCLEOTIDE SEQUENCE</scope>
</reference>
<feature type="transmembrane region" description="Helical" evidence="1">
    <location>
        <begin position="196"/>
        <end position="217"/>
    </location>
</feature>
<protein>
    <submittedName>
        <fullName evidence="3">Unannotated protein</fullName>
    </submittedName>
</protein>
<feature type="transmembrane region" description="Helical" evidence="1">
    <location>
        <begin position="114"/>
        <end position="133"/>
    </location>
</feature>
<feature type="transmembrane region" description="Helical" evidence="1">
    <location>
        <begin position="300"/>
        <end position="318"/>
    </location>
</feature>
<dbReference type="InterPro" id="IPR050879">
    <property type="entry name" value="Acyltransferase_3"/>
</dbReference>
<dbReference type="GO" id="GO:0016747">
    <property type="term" value="F:acyltransferase activity, transferring groups other than amino-acyl groups"/>
    <property type="evidence" value="ECO:0007669"/>
    <property type="project" value="InterPro"/>
</dbReference>
<dbReference type="InterPro" id="IPR002656">
    <property type="entry name" value="Acyl_transf_3_dom"/>
</dbReference>
<dbReference type="EMBL" id="CAESAO010000249">
    <property type="protein sequence ID" value="CAB4347653.1"/>
    <property type="molecule type" value="Genomic_DNA"/>
</dbReference>